<evidence type="ECO:0000259" key="6">
    <source>
        <dbReference type="Pfam" id="PF08240"/>
    </source>
</evidence>
<dbReference type="InterPro" id="IPR013154">
    <property type="entry name" value="ADH-like_N"/>
</dbReference>
<comment type="similarity">
    <text evidence="4">Belongs to the zinc-containing alcohol dehydrogenase family.</text>
</comment>
<dbReference type="EMBL" id="JAHPMX010000029">
    <property type="protein sequence ID" value="MBU9360460.1"/>
    <property type="molecule type" value="Genomic_DNA"/>
</dbReference>
<dbReference type="RefSeq" id="WP_217084992.1">
    <property type="nucleotide sequence ID" value="NZ_JAHPMX010000029.1"/>
</dbReference>
<dbReference type="PROSITE" id="PS00059">
    <property type="entry name" value="ADH_ZINC"/>
    <property type="match status" value="1"/>
</dbReference>
<gene>
    <name evidence="7" type="ORF">KTE52_29460</name>
</gene>
<evidence type="ECO:0000256" key="3">
    <source>
        <dbReference type="ARBA" id="ARBA00022833"/>
    </source>
</evidence>
<dbReference type="PANTHER" id="PTHR42813">
    <property type="entry name" value="ZINC-TYPE ALCOHOL DEHYDROGENASE-LIKE"/>
    <property type="match status" value="1"/>
</dbReference>
<evidence type="ECO:0000256" key="2">
    <source>
        <dbReference type="ARBA" id="ARBA00022723"/>
    </source>
</evidence>
<comment type="cofactor">
    <cofactor evidence="1 4">
        <name>Zn(2+)</name>
        <dbReference type="ChEBI" id="CHEBI:29105"/>
    </cofactor>
</comment>
<feature type="domain" description="Alcohol dehydrogenase-like C-terminal" evidence="5">
    <location>
        <begin position="179"/>
        <end position="304"/>
    </location>
</feature>
<evidence type="ECO:0000256" key="1">
    <source>
        <dbReference type="ARBA" id="ARBA00001947"/>
    </source>
</evidence>
<keyword evidence="2 4" id="KW-0479">Metal-binding</keyword>
<dbReference type="GO" id="GO:0016491">
    <property type="term" value="F:oxidoreductase activity"/>
    <property type="evidence" value="ECO:0007669"/>
    <property type="project" value="InterPro"/>
</dbReference>
<proteinExistence type="inferred from homology"/>
<dbReference type="AlphaFoldDB" id="A0AAP2HR99"/>
<name>A0AAP2HR99_9BURK</name>
<dbReference type="InterPro" id="IPR002328">
    <property type="entry name" value="ADH_Zn_CS"/>
</dbReference>
<evidence type="ECO:0000256" key="4">
    <source>
        <dbReference type="RuleBase" id="RU361277"/>
    </source>
</evidence>
<dbReference type="Pfam" id="PF08240">
    <property type="entry name" value="ADH_N"/>
    <property type="match status" value="1"/>
</dbReference>
<feature type="domain" description="Alcohol dehydrogenase-like N-terminal" evidence="6">
    <location>
        <begin position="25"/>
        <end position="139"/>
    </location>
</feature>
<evidence type="ECO:0000259" key="5">
    <source>
        <dbReference type="Pfam" id="PF00107"/>
    </source>
</evidence>
<dbReference type="GO" id="GO:0008270">
    <property type="term" value="F:zinc ion binding"/>
    <property type="evidence" value="ECO:0007669"/>
    <property type="project" value="InterPro"/>
</dbReference>
<protein>
    <submittedName>
        <fullName evidence="7">Alcohol dehydrogenase catalytic domain-containing protein</fullName>
    </submittedName>
</protein>
<accession>A0AAP2HR99</accession>
<sequence length="344" mass="36339">MKGLVYHSAGDVRFGDLQDPQLGEETDVLVRMKLCSICGSDLHIYHGGLAPSRPLFCLGHEAIGEVVEVGRGVKRLKPGDQVMLPGSTGCGTCRYCQLGLVNSCERGGMRVYGLGRELEGCQAEAILVPNGDFNAIPVPDGVTDEQALLLTDSLPTAYMGCVNAEIGPGKSVAIIGLGPIGLNAVECAFALGAERVYALDLVAGRRELAREMGAVALDPATALETIREATAGRLLDCAVEVVGAAVTTALAIDLVGKSGTVSVIGAGLESFTFPVQAAFRKGLTFRASICSVQRYLPELVPLVQQGRLRPEQVISHRLSLSDGAEAYRKFDRREDGALKMVMAP</sequence>
<keyword evidence="3 4" id="KW-0862">Zinc</keyword>
<dbReference type="InterPro" id="IPR013149">
    <property type="entry name" value="ADH-like_C"/>
</dbReference>
<comment type="caution">
    <text evidence="7">The sequence shown here is derived from an EMBL/GenBank/DDBJ whole genome shotgun (WGS) entry which is preliminary data.</text>
</comment>
<evidence type="ECO:0000313" key="8">
    <source>
        <dbReference type="Proteomes" id="UP001196915"/>
    </source>
</evidence>
<dbReference type="Proteomes" id="UP001196915">
    <property type="component" value="Unassembled WGS sequence"/>
</dbReference>
<dbReference type="Pfam" id="PF00107">
    <property type="entry name" value="ADH_zinc_N"/>
    <property type="match status" value="1"/>
</dbReference>
<evidence type="ECO:0000313" key="7">
    <source>
        <dbReference type="EMBL" id="MBU9360460.1"/>
    </source>
</evidence>
<organism evidence="7 8">
    <name type="scientific">Burkholderia multivorans</name>
    <dbReference type="NCBI Taxonomy" id="87883"/>
    <lineage>
        <taxon>Bacteria</taxon>
        <taxon>Pseudomonadati</taxon>
        <taxon>Pseudomonadota</taxon>
        <taxon>Betaproteobacteria</taxon>
        <taxon>Burkholderiales</taxon>
        <taxon>Burkholderiaceae</taxon>
        <taxon>Burkholderia</taxon>
        <taxon>Burkholderia cepacia complex</taxon>
    </lineage>
</organism>
<reference evidence="7" key="1">
    <citation type="submission" date="2021-06" db="EMBL/GenBank/DDBJ databases">
        <title>A collection of bacterial strains from the Burkholderia cepacia Research Laboratory and Repository.</title>
        <authorList>
            <person name="Lipuma J."/>
            <person name="Spilker T."/>
        </authorList>
    </citation>
    <scope>NUCLEOTIDE SEQUENCE</scope>
    <source>
        <strain evidence="7">AU37435</strain>
    </source>
</reference>